<keyword evidence="1" id="KW-0472">Membrane</keyword>
<gene>
    <name evidence="2" type="ORF">L3556_05820</name>
</gene>
<dbReference type="Proteomes" id="UP001154265">
    <property type="component" value="Unassembled WGS sequence"/>
</dbReference>
<sequence length="255" mass="29276">MERLEHSHNRLVLRDRPWLFWIMGVVFIGMITFPLFTIGKHEVLCRRFTPTDGQCRLTSRYILAGTRIQRVPIQAIQEARVDSKRSRNSRSYQVQLITREGIVRFGTYNSGAQWHNSLASRINQFVTNPQIVELQEERDDRWFALGISSIFICSALVMVLGFGKTLILDFDKTQGTLTMTYKGVFGQTVREYNLQYIHAVDVESARSSKGGMVYGITLVMNSGDRVPIRSYKTSNRKPKEETAADIRTFLGLKPF</sequence>
<name>A0ABT6EXC7_9SYNE</name>
<dbReference type="RefSeq" id="WP_277866362.1">
    <property type="nucleotide sequence ID" value="NZ_JAKKUT010000002.1"/>
</dbReference>
<evidence type="ECO:0000313" key="3">
    <source>
        <dbReference type="Proteomes" id="UP001154265"/>
    </source>
</evidence>
<keyword evidence="1" id="KW-1133">Transmembrane helix</keyword>
<feature type="transmembrane region" description="Helical" evidence="1">
    <location>
        <begin position="18"/>
        <end position="38"/>
    </location>
</feature>
<reference evidence="2" key="1">
    <citation type="journal article" date="2022" name="Genome Biol. Evol.">
        <title>A New Gene Family Diagnostic for Intracellular Biomineralization of Amorphous Ca Carbonates by Cyanobacteria.</title>
        <authorList>
            <person name="Benzerara K."/>
            <person name="Duprat E."/>
            <person name="Bitard-Feildel T."/>
            <person name="Caumes G."/>
            <person name="Cassier-Chauvat C."/>
            <person name="Chauvat F."/>
            <person name="Dezi M."/>
            <person name="Diop S.I."/>
            <person name="Gaschignard G."/>
            <person name="Gorgen S."/>
            <person name="Gugger M."/>
            <person name="Lopez-Garcia P."/>
            <person name="Millet M."/>
            <person name="Skouri-Panet F."/>
            <person name="Moreira D."/>
            <person name="Callebaut I."/>
        </authorList>
    </citation>
    <scope>NUCLEOTIDE SEQUENCE</scope>
    <source>
        <strain evidence="2">G9</strain>
    </source>
</reference>
<keyword evidence="1" id="KW-0812">Transmembrane</keyword>
<evidence type="ECO:0000256" key="1">
    <source>
        <dbReference type="SAM" id="Phobius"/>
    </source>
</evidence>
<dbReference type="EMBL" id="JAKKUT010000002">
    <property type="protein sequence ID" value="MDG2990451.1"/>
    <property type="molecule type" value="Genomic_DNA"/>
</dbReference>
<comment type="caution">
    <text evidence="2">The sequence shown here is derived from an EMBL/GenBank/DDBJ whole genome shotgun (WGS) entry which is preliminary data.</text>
</comment>
<reference evidence="2" key="2">
    <citation type="submission" date="2022-01" db="EMBL/GenBank/DDBJ databases">
        <authorList>
            <person name="Zivanovic Y."/>
            <person name="Moreira D."/>
            <person name="Lopez-Garcia P."/>
        </authorList>
    </citation>
    <scope>NUCLEOTIDE SEQUENCE</scope>
    <source>
        <strain evidence="2">G9</strain>
    </source>
</reference>
<evidence type="ECO:0000313" key="2">
    <source>
        <dbReference type="EMBL" id="MDG2990451.1"/>
    </source>
</evidence>
<feature type="transmembrane region" description="Helical" evidence="1">
    <location>
        <begin position="142"/>
        <end position="163"/>
    </location>
</feature>
<accession>A0ABT6EXC7</accession>
<keyword evidence="3" id="KW-1185">Reference proteome</keyword>
<organism evidence="2 3">
    <name type="scientific">Candidatus Synechococcus calcipolaris G9</name>
    <dbReference type="NCBI Taxonomy" id="1497997"/>
    <lineage>
        <taxon>Bacteria</taxon>
        <taxon>Bacillati</taxon>
        <taxon>Cyanobacteriota</taxon>
        <taxon>Cyanophyceae</taxon>
        <taxon>Synechococcales</taxon>
        <taxon>Synechococcaceae</taxon>
        <taxon>Synechococcus</taxon>
    </lineage>
</organism>
<proteinExistence type="predicted"/>
<protein>
    <submittedName>
        <fullName evidence="2">Uncharacterized protein</fullName>
    </submittedName>
</protein>